<reference evidence="8" key="2">
    <citation type="submission" date="2022-08" db="UniProtKB">
        <authorList>
            <consortium name="EnsemblMetazoa"/>
        </authorList>
    </citation>
    <scope>IDENTIFICATION</scope>
    <source>
        <strain evidence="8">05x7-T-G4-1.051#20</strain>
    </source>
</reference>
<name>K1PRJ9_MAGGI</name>
<dbReference type="GO" id="GO:0034553">
    <property type="term" value="P:mitochondrial respiratory chain complex II assembly"/>
    <property type="evidence" value="ECO:0007669"/>
    <property type="project" value="UniProtKB-UniRule"/>
</dbReference>
<proteinExistence type="inferred from homology"/>
<dbReference type="CDD" id="cd20270">
    <property type="entry name" value="Complex1_LYR_SDHAF3_LYRM10"/>
    <property type="match status" value="1"/>
</dbReference>
<dbReference type="AlphaFoldDB" id="K1PRJ9"/>
<dbReference type="PANTHER" id="PTHR13137:SF6">
    <property type="entry name" value="SUCCINATE DEHYDROGENASE ASSEMBLY FACTOR 3, MITOCHONDRIAL"/>
    <property type="match status" value="1"/>
</dbReference>
<dbReference type="OrthoDB" id="278329at2759"/>
<sequence length="117" mass="13591">MSSLEHVSRVRLLYKAILRLHRSLPLEMRALGDQYVKDEFRRHKQVNPAEAHMFMQEWTKYYLTLGKQVTKPNKEQHVGSHLSGEFVDYFNDDQAEQLLELHKAIKNPTEGNGGSPS</sequence>
<dbReference type="GO" id="GO:0005758">
    <property type="term" value="C:mitochondrial intermembrane space"/>
    <property type="evidence" value="ECO:0007669"/>
    <property type="project" value="TreeGrafter"/>
</dbReference>
<dbReference type="KEGG" id="crg:105329330"/>
<evidence type="ECO:0000313" key="7">
    <source>
        <dbReference type="EMBL" id="EKC21454.1"/>
    </source>
</evidence>
<evidence type="ECO:0000256" key="4">
    <source>
        <dbReference type="ARBA" id="ARBA00023128"/>
    </source>
</evidence>
<dbReference type="HOGENOM" id="CLU_102310_2_0_1"/>
<dbReference type="InterPro" id="IPR008381">
    <property type="entry name" value="SDHAF3/Sdh7"/>
</dbReference>
<comment type="subunit">
    <text evidence="6">Interacts with the iron-sulfur protein subunit within the SDH catalytic dimer.</text>
</comment>
<dbReference type="GO" id="GO:0006105">
    <property type="term" value="P:succinate metabolic process"/>
    <property type="evidence" value="ECO:0007669"/>
    <property type="project" value="TreeGrafter"/>
</dbReference>
<evidence type="ECO:0000313" key="9">
    <source>
        <dbReference type="Proteomes" id="UP000005408"/>
    </source>
</evidence>
<evidence type="ECO:0000256" key="6">
    <source>
        <dbReference type="RuleBase" id="RU368039"/>
    </source>
</evidence>
<evidence type="ECO:0000313" key="8">
    <source>
        <dbReference type="EnsemblMetazoa" id="G4095.1:cds"/>
    </source>
</evidence>
<comment type="similarity">
    <text evidence="2 6">Belongs to the complex I LYR family. SDHAF3 subfamily.</text>
</comment>
<keyword evidence="4 6" id="KW-0496">Mitochondrion</keyword>
<reference evidence="7" key="1">
    <citation type="journal article" date="2012" name="Nature">
        <title>The oyster genome reveals stress adaptation and complexity of shell formation.</title>
        <authorList>
            <person name="Zhang G."/>
            <person name="Fang X."/>
            <person name="Guo X."/>
            <person name="Li L."/>
            <person name="Luo R."/>
            <person name="Xu F."/>
            <person name="Yang P."/>
            <person name="Zhang L."/>
            <person name="Wang X."/>
            <person name="Qi H."/>
            <person name="Xiong Z."/>
            <person name="Que H."/>
            <person name="Xie Y."/>
            <person name="Holland P.W."/>
            <person name="Paps J."/>
            <person name="Zhu Y."/>
            <person name="Wu F."/>
            <person name="Chen Y."/>
            <person name="Wang J."/>
            <person name="Peng C."/>
            <person name="Meng J."/>
            <person name="Yang L."/>
            <person name="Liu J."/>
            <person name="Wen B."/>
            <person name="Zhang N."/>
            <person name="Huang Z."/>
            <person name="Zhu Q."/>
            <person name="Feng Y."/>
            <person name="Mount A."/>
            <person name="Hedgecock D."/>
            <person name="Xu Z."/>
            <person name="Liu Y."/>
            <person name="Domazet-Loso T."/>
            <person name="Du Y."/>
            <person name="Sun X."/>
            <person name="Zhang S."/>
            <person name="Liu B."/>
            <person name="Cheng P."/>
            <person name="Jiang X."/>
            <person name="Li J."/>
            <person name="Fan D."/>
            <person name="Wang W."/>
            <person name="Fu W."/>
            <person name="Wang T."/>
            <person name="Wang B."/>
            <person name="Zhang J."/>
            <person name="Peng Z."/>
            <person name="Li Y."/>
            <person name="Li N."/>
            <person name="Wang J."/>
            <person name="Chen M."/>
            <person name="He Y."/>
            <person name="Tan F."/>
            <person name="Song X."/>
            <person name="Zheng Q."/>
            <person name="Huang R."/>
            <person name="Yang H."/>
            <person name="Du X."/>
            <person name="Chen L."/>
            <person name="Yang M."/>
            <person name="Gaffney P.M."/>
            <person name="Wang S."/>
            <person name="Luo L."/>
            <person name="She Z."/>
            <person name="Ming Y."/>
            <person name="Huang W."/>
            <person name="Zhang S."/>
            <person name="Huang B."/>
            <person name="Zhang Y."/>
            <person name="Qu T."/>
            <person name="Ni P."/>
            <person name="Miao G."/>
            <person name="Wang J."/>
            <person name="Wang Q."/>
            <person name="Steinberg C.E."/>
            <person name="Wang H."/>
            <person name="Li N."/>
            <person name="Qian L."/>
            <person name="Zhang G."/>
            <person name="Li Y."/>
            <person name="Yang H."/>
            <person name="Liu X."/>
            <person name="Wang J."/>
            <person name="Yin Y."/>
            <person name="Wang J."/>
        </authorList>
    </citation>
    <scope>NUCLEOTIDE SEQUENCE [LARGE SCALE GENOMIC DNA]</scope>
    <source>
        <strain evidence="7">05x7-T-G4-1.051#20</strain>
    </source>
</reference>
<protein>
    <recommendedName>
        <fullName evidence="6">Succinate dehydrogenase assembly factor 3</fullName>
        <shortName evidence="6">SDH assembly factor 3</shortName>
        <shortName evidence="6">SDHAF3</shortName>
    </recommendedName>
</protein>
<dbReference type="EnsemblMetazoa" id="G4095.1">
    <property type="protein sequence ID" value="G4095.1:cds"/>
    <property type="gene ID" value="G4095"/>
</dbReference>
<evidence type="ECO:0000256" key="5">
    <source>
        <dbReference type="ARBA" id="ARBA00023186"/>
    </source>
</evidence>
<evidence type="ECO:0000256" key="3">
    <source>
        <dbReference type="ARBA" id="ARBA00022946"/>
    </source>
</evidence>
<dbReference type="EnsemblMetazoa" id="G4095.2">
    <property type="protein sequence ID" value="G4095.2:cds"/>
    <property type="gene ID" value="G4095"/>
</dbReference>
<comment type="function">
    <text evidence="6">Plays an essential role in the assembly of succinate dehydrogenase (SDH), an enzyme complex (also referred to as respiratory complex II) that is a component of both the tricarboxylic acid (TCA) cycle and the mitochondrial electron transport chain, and which couples the oxidation of succinate to fumarate with the reduction of ubiquinone (coenzyme Q) to ubiquinol. Promotes maturation of the iron-sulfur protein subunit of the SDH catalytic dimer, protecting it from the deleterious effects of oxidants. May act together with SDHAF1.</text>
</comment>
<dbReference type="OMA" id="KRHKNCN"/>
<dbReference type="FunCoup" id="K1PRJ9">
    <property type="interactions" value="843"/>
</dbReference>
<evidence type="ECO:0000256" key="2">
    <source>
        <dbReference type="ARBA" id="ARBA00006020"/>
    </source>
</evidence>
<dbReference type="Proteomes" id="UP000005408">
    <property type="component" value="Unassembled WGS sequence"/>
</dbReference>
<keyword evidence="5 6" id="KW-0143">Chaperone</keyword>
<dbReference type="EnsemblMetazoa" id="G4095.4">
    <property type="protein sequence ID" value="G4095.4:cds"/>
    <property type="gene ID" value="G4095"/>
</dbReference>
<gene>
    <name evidence="7" type="ORF">CGI_10003910</name>
</gene>
<keyword evidence="3" id="KW-0809">Transit peptide</keyword>
<dbReference type="PANTHER" id="PTHR13137">
    <property type="entry name" value="DC11 ACN9 HOMOLOG"/>
    <property type="match status" value="1"/>
</dbReference>
<comment type="subcellular location">
    <subcellularLocation>
        <location evidence="1 6">Mitochondrion matrix</location>
    </subcellularLocation>
</comment>
<keyword evidence="9" id="KW-1185">Reference proteome</keyword>
<dbReference type="EnsemblMetazoa" id="G4095.3">
    <property type="protein sequence ID" value="G4095.3:cds"/>
    <property type="gene ID" value="G4095"/>
</dbReference>
<accession>K1PRJ9</accession>
<organism evidence="7">
    <name type="scientific">Magallana gigas</name>
    <name type="common">Pacific oyster</name>
    <name type="synonym">Crassostrea gigas</name>
    <dbReference type="NCBI Taxonomy" id="29159"/>
    <lineage>
        <taxon>Eukaryota</taxon>
        <taxon>Metazoa</taxon>
        <taxon>Spiralia</taxon>
        <taxon>Lophotrochozoa</taxon>
        <taxon>Mollusca</taxon>
        <taxon>Bivalvia</taxon>
        <taxon>Autobranchia</taxon>
        <taxon>Pteriomorphia</taxon>
        <taxon>Ostreida</taxon>
        <taxon>Ostreoidea</taxon>
        <taxon>Ostreidae</taxon>
        <taxon>Magallana</taxon>
    </lineage>
</organism>
<dbReference type="GO" id="GO:0005759">
    <property type="term" value="C:mitochondrial matrix"/>
    <property type="evidence" value="ECO:0007669"/>
    <property type="project" value="UniProtKB-SubCell"/>
</dbReference>
<dbReference type="Pfam" id="PF13233">
    <property type="entry name" value="Complex1_LYR_2"/>
    <property type="match status" value="1"/>
</dbReference>
<evidence type="ECO:0000256" key="1">
    <source>
        <dbReference type="ARBA" id="ARBA00004305"/>
    </source>
</evidence>
<dbReference type="EMBL" id="JH816424">
    <property type="protein sequence ID" value="EKC21454.1"/>
    <property type="molecule type" value="Genomic_DNA"/>
</dbReference>